<organism evidence="2 3">
    <name type="scientific">Rhodospirillum centenum (strain ATCC 51521 / SW)</name>
    <dbReference type="NCBI Taxonomy" id="414684"/>
    <lineage>
        <taxon>Bacteria</taxon>
        <taxon>Pseudomonadati</taxon>
        <taxon>Pseudomonadota</taxon>
        <taxon>Alphaproteobacteria</taxon>
        <taxon>Rhodospirillales</taxon>
        <taxon>Rhodospirillaceae</taxon>
        <taxon>Rhodospirillum</taxon>
    </lineage>
</organism>
<keyword evidence="3" id="KW-1185">Reference proteome</keyword>
<sequence>MRSREGPSSGRGNAATLGSPKAAHHRSRSPARQARQPPHSRGWKSVSAAVKRDGATCRSGSQPAERRLKCASQEKRPCPTAAR</sequence>
<dbReference type="EMBL" id="CP000613">
    <property type="protein sequence ID" value="ACI97560.1"/>
    <property type="molecule type" value="Genomic_DNA"/>
</dbReference>
<name>B6IQ24_RHOCS</name>
<dbReference type="Proteomes" id="UP000001591">
    <property type="component" value="Chromosome"/>
</dbReference>
<feature type="region of interest" description="Disordered" evidence="1">
    <location>
        <begin position="1"/>
        <end position="83"/>
    </location>
</feature>
<dbReference type="AlphaFoldDB" id="B6IQ24"/>
<feature type="compositionally biased region" description="Basic and acidic residues" evidence="1">
    <location>
        <begin position="64"/>
        <end position="77"/>
    </location>
</feature>
<gene>
    <name evidence="2" type="ordered locus">RC1_0111</name>
</gene>
<evidence type="ECO:0000313" key="3">
    <source>
        <dbReference type="Proteomes" id="UP000001591"/>
    </source>
</evidence>
<reference evidence="2 3" key="1">
    <citation type="journal article" date="2010" name="BMC Genomics">
        <title>Metabolic flexibility revealed in the genome of the cyst-forming alpha-1 proteobacterium Rhodospirillum centenum.</title>
        <authorList>
            <person name="Lu Y.K."/>
            <person name="Marden J."/>
            <person name="Han M."/>
            <person name="Swingley W.D."/>
            <person name="Mastrian S.D."/>
            <person name="Chowdhury S.R."/>
            <person name="Hao J."/>
            <person name="Helmy T."/>
            <person name="Kim S."/>
            <person name="Kurdoglu A.A."/>
            <person name="Matthies H.J."/>
            <person name="Rollo D."/>
            <person name="Stothard P."/>
            <person name="Blankenship R.E."/>
            <person name="Bauer C.E."/>
            <person name="Touchman J.W."/>
        </authorList>
    </citation>
    <scope>NUCLEOTIDE SEQUENCE [LARGE SCALE GENOMIC DNA]</scope>
    <source>
        <strain evidence="3">ATCC 51521 / SW</strain>
    </source>
</reference>
<accession>B6IQ24</accession>
<evidence type="ECO:0000313" key="2">
    <source>
        <dbReference type="EMBL" id="ACI97560.1"/>
    </source>
</evidence>
<evidence type="ECO:0000256" key="1">
    <source>
        <dbReference type="SAM" id="MobiDB-lite"/>
    </source>
</evidence>
<proteinExistence type="predicted"/>
<dbReference type="HOGENOM" id="CLU_2540322_0_0_5"/>
<dbReference type="STRING" id="414684.RC1_0111"/>
<protein>
    <submittedName>
        <fullName evidence="2">Uncharacterized protein</fullName>
    </submittedName>
</protein>
<dbReference type="KEGG" id="rce:RC1_0111"/>